<reference evidence="4 5" key="2">
    <citation type="submission" date="2018-03" db="EMBL/GenBank/DDBJ databases">
        <title>The ancient ancestry and fast evolution of plastids.</title>
        <authorList>
            <person name="Moore K.R."/>
            <person name="Magnabosco C."/>
            <person name="Momper L."/>
            <person name="Gold D.A."/>
            <person name="Bosak T."/>
            <person name="Fournier G.P."/>
        </authorList>
    </citation>
    <scope>NUCLEOTIDE SEQUENCE [LARGE SCALE GENOMIC DNA]</scope>
    <source>
        <strain evidence="4 5">ULC007</strain>
    </source>
</reference>
<dbReference type="AlphaFoldDB" id="A0A2T1D739"/>
<dbReference type="PANTHER" id="PTHR38658">
    <property type="entry name" value="OXPP CYCLE PROTEIN OPCA-RELATED"/>
    <property type="match status" value="1"/>
</dbReference>
<dbReference type="InterPro" id="IPR036366">
    <property type="entry name" value="PGBDSf"/>
</dbReference>
<dbReference type="Pfam" id="PF20171">
    <property type="entry name" value="OpcA_G6PD_C"/>
    <property type="match status" value="1"/>
</dbReference>
<feature type="domain" description="Glucose-6-phosphate dehydrogenase assembly protein OpcA C-terminal" evidence="3">
    <location>
        <begin position="271"/>
        <end position="448"/>
    </location>
</feature>
<evidence type="ECO:0000259" key="1">
    <source>
        <dbReference type="Pfam" id="PF01471"/>
    </source>
</evidence>
<dbReference type="STRING" id="1920490.GCA_001895925_01180"/>
<comment type="caution">
    <text evidence="4">The sequence shown here is derived from an EMBL/GenBank/DDBJ whole genome shotgun (WGS) entry which is preliminary data.</text>
</comment>
<dbReference type="InterPro" id="IPR046801">
    <property type="entry name" value="OpcA_G6PD_N"/>
</dbReference>
<dbReference type="Gene3D" id="1.10.101.10">
    <property type="entry name" value="PGBD-like superfamily/PGBD"/>
    <property type="match status" value="1"/>
</dbReference>
<reference evidence="4 5" key="1">
    <citation type="submission" date="2018-02" db="EMBL/GenBank/DDBJ databases">
        <authorList>
            <person name="Cohen D.B."/>
            <person name="Kent A.D."/>
        </authorList>
    </citation>
    <scope>NUCLEOTIDE SEQUENCE [LARGE SCALE GENOMIC DNA]</scope>
    <source>
        <strain evidence="4 5">ULC007</strain>
    </source>
</reference>
<dbReference type="Proteomes" id="UP000238634">
    <property type="component" value="Unassembled WGS sequence"/>
</dbReference>
<evidence type="ECO:0000259" key="2">
    <source>
        <dbReference type="Pfam" id="PF10128"/>
    </source>
</evidence>
<dbReference type="OrthoDB" id="128564at2"/>
<name>A0A2T1D739_9CYAN</name>
<dbReference type="RefSeq" id="WP_073073806.1">
    <property type="nucleotide sequence ID" value="NZ_MPPI01000025.1"/>
</dbReference>
<dbReference type="EMBL" id="PVWG01000044">
    <property type="protein sequence ID" value="PSB16333.1"/>
    <property type="molecule type" value="Genomic_DNA"/>
</dbReference>
<dbReference type="InterPro" id="IPR046802">
    <property type="entry name" value="OpcA_G6PD_C"/>
</dbReference>
<sequence length="459" mass="49442">MATHSPSLVPLQSLQAPKDVSLSEIEAELAKIWQSYSVASDDSNTLAATRAATFTLVVYEPEETQQLLAALGFYTGPIDGIGGPRTEAAIRAAESSLGMKRDGKASPLLLEKLREALAKKSILVAVGEATRSPSYALDAAGAGIADAIASQNPCRIISLFPVAGEDEGVTAQVSAYCPINKQSRNALVCGEYIMLKGTENALERVASMVSSLVMGELPSILWWKATPSTDQALFDRLSKTCTAVVVDSSHFLTDPEGDLLKVAHMIQNQVQVSDLNWRRLAAWQELTAEAFDPPERRAAIREVDRIVIDYEKGNSTQALMFLGWLASRLNWEPISRSKEDDIYELQRIHLTAADGRAIEVELAAIPTADTGEVTGDLVSLKLTSTNLDADCCTVLCSETTGCMRMEAGGGAQSCRINQVTPLDDQKAETLLGEQLQRLGQDVLFEESLAVTAKILTIAA</sequence>
<dbReference type="Pfam" id="PF10128">
    <property type="entry name" value="OpcA_G6PD_assem"/>
    <property type="match status" value="1"/>
</dbReference>
<dbReference type="SUPFAM" id="SSF47090">
    <property type="entry name" value="PGBD-like"/>
    <property type="match status" value="1"/>
</dbReference>
<gene>
    <name evidence="4" type="primary">opcA</name>
    <name evidence="4" type="ORF">C7B65_22130</name>
</gene>
<dbReference type="NCBIfam" id="TIGR00534">
    <property type="entry name" value="OpcA"/>
    <property type="match status" value="1"/>
</dbReference>
<dbReference type="InterPro" id="IPR002477">
    <property type="entry name" value="Peptidoglycan-bd-like"/>
</dbReference>
<accession>A0A2T1D739</accession>
<protein>
    <submittedName>
        <fullName evidence="4">Glucose-6-phosphate dehydrogenase assembly protein OpcA</fullName>
    </submittedName>
</protein>
<evidence type="ECO:0000259" key="3">
    <source>
        <dbReference type="Pfam" id="PF20171"/>
    </source>
</evidence>
<organism evidence="4 5">
    <name type="scientific">Phormidesmis priestleyi ULC007</name>
    <dbReference type="NCBI Taxonomy" id="1920490"/>
    <lineage>
        <taxon>Bacteria</taxon>
        <taxon>Bacillati</taxon>
        <taxon>Cyanobacteriota</taxon>
        <taxon>Cyanophyceae</taxon>
        <taxon>Leptolyngbyales</taxon>
        <taxon>Leptolyngbyaceae</taxon>
        <taxon>Phormidesmis</taxon>
    </lineage>
</organism>
<evidence type="ECO:0000313" key="4">
    <source>
        <dbReference type="EMBL" id="PSB16333.1"/>
    </source>
</evidence>
<feature type="domain" description="Peptidoglycan binding-like" evidence="1">
    <location>
        <begin position="62"/>
        <end position="113"/>
    </location>
</feature>
<dbReference type="Pfam" id="PF01471">
    <property type="entry name" value="PG_binding_1"/>
    <property type="match status" value="1"/>
</dbReference>
<feature type="domain" description="Glucose-6-phosphate dehydrogenase assembly protein OpcA N-terminal" evidence="2">
    <location>
        <begin position="145"/>
        <end position="263"/>
    </location>
</feature>
<dbReference type="InterPro" id="IPR036365">
    <property type="entry name" value="PGBD-like_sf"/>
</dbReference>
<evidence type="ECO:0000313" key="5">
    <source>
        <dbReference type="Proteomes" id="UP000238634"/>
    </source>
</evidence>
<keyword evidence="5" id="KW-1185">Reference proteome</keyword>
<dbReference type="PANTHER" id="PTHR38658:SF1">
    <property type="entry name" value="OXPP CYCLE PROTEIN OPCA-RELATED"/>
    <property type="match status" value="1"/>
</dbReference>
<proteinExistence type="predicted"/>
<dbReference type="InterPro" id="IPR004555">
    <property type="entry name" value="G6PDH_assembly_OpcA"/>
</dbReference>